<dbReference type="AlphaFoldDB" id="A0A1E4SWE2"/>
<dbReference type="InterPro" id="IPR036812">
    <property type="entry name" value="NAD(P)_OxRdtase_dom_sf"/>
</dbReference>
<dbReference type="EMBL" id="KV453860">
    <property type="protein sequence ID" value="ODV83809.1"/>
    <property type="molecule type" value="Genomic_DNA"/>
</dbReference>
<dbReference type="SUPFAM" id="SSF51430">
    <property type="entry name" value="NAD(P)-linked oxidoreductase"/>
    <property type="match status" value="1"/>
</dbReference>
<dbReference type="CDD" id="cd19079">
    <property type="entry name" value="AKR_EcYajO-like"/>
    <property type="match status" value="1"/>
</dbReference>
<dbReference type="Pfam" id="PF00248">
    <property type="entry name" value="Aldo_ket_red"/>
    <property type="match status" value="1"/>
</dbReference>
<organism evidence="3 4">
    <name type="scientific">[Candida] arabinofermentans NRRL YB-2248</name>
    <dbReference type="NCBI Taxonomy" id="983967"/>
    <lineage>
        <taxon>Eukaryota</taxon>
        <taxon>Fungi</taxon>
        <taxon>Dikarya</taxon>
        <taxon>Ascomycota</taxon>
        <taxon>Saccharomycotina</taxon>
        <taxon>Pichiomycetes</taxon>
        <taxon>Pichiales</taxon>
        <taxon>Pichiaceae</taxon>
        <taxon>Ogataea</taxon>
        <taxon>Ogataea/Candida clade</taxon>
    </lineage>
</organism>
<dbReference type="GO" id="GO:0016491">
    <property type="term" value="F:oxidoreductase activity"/>
    <property type="evidence" value="ECO:0007669"/>
    <property type="project" value="UniProtKB-KW"/>
</dbReference>
<evidence type="ECO:0000313" key="4">
    <source>
        <dbReference type="Proteomes" id="UP000094801"/>
    </source>
</evidence>
<gene>
    <name evidence="3" type="ORF">CANARDRAFT_29553</name>
</gene>
<dbReference type="FunFam" id="3.20.20.100:FF:000004">
    <property type="entry name" value="Oxidoreductase, aldo/keto reductase"/>
    <property type="match status" value="1"/>
</dbReference>
<dbReference type="Proteomes" id="UP000094801">
    <property type="component" value="Unassembled WGS sequence"/>
</dbReference>
<dbReference type="STRING" id="983967.A0A1E4SWE2"/>
<protein>
    <recommendedName>
        <fullName evidence="2">NADP-dependent oxidoreductase domain-containing protein</fullName>
    </recommendedName>
</protein>
<accession>A0A1E4SWE2</accession>
<dbReference type="InterPro" id="IPR050523">
    <property type="entry name" value="AKR_Detox_Biosynth"/>
</dbReference>
<dbReference type="OrthoDB" id="48988at2759"/>
<keyword evidence="4" id="KW-1185">Reference proteome</keyword>
<name>A0A1E4SWE2_9ASCO</name>
<keyword evidence="1" id="KW-0560">Oxidoreductase</keyword>
<dbReference type="GO" id="GO:0005829">
    <property type="term" value="C:cytosol"/>
    <property type="evidence" value="ECO:0007669"/>
    <property type="project" value="UniProtKB-ARBA"/>
</dbReference>
<evidence type="ECO:0000256" key="1">
    <source>
        <dbReference type="ARBA" id="ARBA00023002"/>
    </source>
</evidence>
<sequence>MDGLNWEKVPQKVYTRVGASGLQISKVIVGCMSFGSKQWQNWIIEDEEEVFAILKKAYDAGLRTYDTADIYSNGTSEVLLGKFLKKYNIPRETVVILTKCFALYDAERQDFNSANEKNFDGHEYINRRGLSRKHILDSVKASTERLGTYIDLYQIHRFDKVTPIEETMKALHDCVEKDYVRYIGASSMTTYNFVMMQNVAEKNGWTKFISMQNYHNLLYREEEKEMNEYCKLTGVGILPWSPNATGFLARPLSATMGDTSRADEKSFSTFLGLRNMSDNDKKIINRVEELSKKYGVSMATIATAWSISKGGCPIVGFSKPERIDDALDAIKLELTEEDIKYLEEPYDPHWLPHLNAAA</sequence>
<dbReference type="PANTHER" id="PTHR43364">
    <property type="entry name" value="NADH-SPECIFIC METHYLGLYOXAL REDUCTASE-RELATED"/>
    <property type="match status" value="1"/>
</dbReference>
<evidence type="ECO:0000313" key="3">
    <source>
        <dbReference type="EMBL" id="ODV83809.1"/>
    </source>
</evidence>
<reference evidence="4" key="1">
    <citation type="submission" date="2016-04" db="EMBL/GenBank/DDBJ databases">
        <title>Comparative genomics of biotechnologically important yeasts.</title>
        <authorList>
            <consortium name="DOE Joint Genome Institute"/>
            <person name="Riley R."/>
            <person name="Haridas S."/>
            <person name="Wolfe K.H."/>
            <person name="Lopes M.R."/>
            <person name="Hittinger C.T."/>
            <person name="Goker M."/>
            <person name="Salamov A."/>
            <person name="Wisecaver J."/>
            <person name="Long T.M."/>
            <person name="Aerts A.L."/>
            <person name="Barry K."/>
            <person name="Choi C."/>
            <person name="Clum A."/>
            <person name="Coughlan A.Y."/>
            <person name="Deshpande S."/>
            <person name="Douglass A.P."/>
            <person name="Hanson S.J."/>
            <person name="Klenk H.-P."/>
            <person name="Labutti K."/>
            <person name="Lapidus A."/>
            <person name="Lindquist E."/>
            <person name="Lipzen A."/>
            <person name="Meier-Kolthoff J.P."/>
            <person name="Ohm R.A."/>
            <person name="Otillar R.P."/>
            <person name="Pangilinan J."/>
            <person name="Peng Y."/>
            <person name="Rokas A."/>
            <person name="Rosa C.A."/>
            <person name="Scheuner C."/>
            <person name="Sibirny A.A."/>
            <person name="Slot J.C."/>
            <person name="Stielow J.B."/>
            <person name="Sun H."/>
            <person name="Kurtzman C.P."/>
            <person name="Blackwell M."/>
            <person name="Grigoriev I.V."/>
            <person name="Jeffries T.W."/>
        </authorList>
    </citation>
    <scope>NUCLEOTIDE SEQUENCE [LARGE SCALE GENOMIC DNA]</scope>
    <source>
        <strain evidence="4">NRRL YB-2248</strain>
    </source>
</reference>
<dbReference type="InterPro" id="IPR023210">
    <property type="entry name" value="NADP_OxRdtase_dom"/>
</dbReference>
<feature type="domain" description="NADP-dependent oxidoreductase" evidence="2">
    <location>
        <begin position="27"/>
        <end position="344"/>
    </location>
</feature>
<proteinExistence type="predicted"/>
<dbReference type="PANTHER" id="PTHR43364:SF15">
    <property type="entry name" value="ARYL-ALCOHOL DEHYDROGENASE AAD16-RELATED"/>
    <property type="match status" value="1"/>
</dbReference>
<evidence type="ECO:0000259" key="2">
    <source>
        <dbReference type="Pfam" id="PF00248"/>
    </source>
</evidence>
<dbReference type="Gene3D" id="3.20.20.100">
    <property type="entry name" value="NADP-dependent oxidoreductase domain"/>
    <property type="match status" value="1"/>
</dbReference>